<dbReference type="PANTHER" id="PTHR24092:SF5">
    <property type="entry name" value="PHOSPHOLIPID-TRANSPORTING ATPASE"/>
    <property type="match status" value="1"/>
</dbReference>
<proteinExistence type="predicted"/>
<dbReference type="GO" id="GO:0005886">
    <property type="term" value="C:plasma membrane"/>
    <property type="evidence" value="ECO:0007669"/>
    <property type="project" value="TreeGrafter"/>
</dbReference>
<accession>A0AA35WIY7</accession>
<gene>
    <name evidence="1" type="ORF">GBAR_LOCUS13014</name>
</gene>
<dbReference type="AlphaFoldDB" id="A0AA35WIY7"/>
<dbReference type="GO" id="GO:0005768">
    <property type="term" value="C:endosome"/>
    <property type="evidence" value="ECO:0007669"/>
    <property type="project" value="TreeGrafter"/>
</dbReference>
<dbReference type="Proteomes" id="UP001174909">
    <property type="component" value="Unassembled WGS sequence"/>
</dbReference>
<dbReference type="GO" id="GO:0140326">
    <property type="term" value="F:ATPase-coupled intramembrane lipid transporter activity"/>
    <property type="evidence" value="ECO:0007669"/>
    <property type="project" value="TreeGrafter"/>
</dbReference>
<evidence type="ECO:0000313" key="2">
    <source>
        <dbReference type="Proteomes" id="UP001174909"/>
    </source>
</evidence>
<dbReference type="GO" id="GO:0045332">
    <property type="term" value="P:phospholipid translocation"/>
    <property type="evidence" value="ECO:0007669"/>
    <property type="project" value="TreeGrafter"/>
</dbReference>
<dbReference type="EMBL" id="CASHTH010001939">
    <property type="protein sequence ID" value="CAI8022119.1"/>
    <property type="molecule type" value="Genomic_DNA"/>
</dbReference>
<comment type="caution">
    <text evidence="1">The sequence shown here is derived from an EMBL/GenBank/DDBJ whole genome shotgun (WGS) entry which is preliminary data.</text>
</comment>
<dbReference type="GO" id="GO:0005802">
    <property type="term" value="C:trans-Golgi network"/>
    <property type="evidence" value="ECO:0007669"/>
    <property type="project" value="TreeGrafter"/>
</dbReference>
<evidence type="ECO:0000313" key="1">
    <source>
        <dbReference type="EMBL" id="CAI8022119.1"/>
    </source>
</evidence>
<keyword evidence="2" id="KW-1185">Reference proteome</keyword>
<dbReference type="GO" id="GO:0000166">
    <property type="term" value="F:nucleotide binding"/>
    <property type="evidence" value="ECO:0007669"/>
    <property type="project" value="InterPro"/>
</dbReference>
<sequence length="97" mass="10974">MAREGLRTLVVGKKVLTEEQYTGFETRLRQARLSVTDREEQVAGVISSLEEGLQLLCLTGVEDQLQSDVRPTLELLRNAGIRVRPQLWSPKVHFLLS</sequence>
<organism evidence="1 2">
    <name type="scientific">Geodia barretti</name>
    <name type="common">Barrett's horny sponge</name>
    <dbReference type="NCBI Taxonomy" id="519541"/>
    <lineage>
        <taxon>Eukaryota</taxon>
        <taxon>Metazoa</taxon>
        <taxon>Porifera</taxon>
        <taxon>Demospongiae</taxon>
        <taxon>Heteroscleromorpha</taxon>
        <taxon>Tetractinellida</taxon>
        <taxon>Astrophorina</taxon>
        <taxon>Geodiidae</taxon>
        <taxon>Geodia</taxon>
    </lineage>
</organism>
<dbReference type="InterPro" id="IPR023299">
    <property type="entry name" value="ATPase_P-typ_cyto_dom_N"/>
</dbReference>
<protein>
    <submittedName>
        <fullName evidence="1">Probable phospholipid-transporting ATPase IIB</fullName>
    </submittedName>
</protein>
<dbReference type="Gene3D" id="3.40.1110.10">
    <property type="entry name" value="Calcium-transporting ATPase, cytoplasmic domain N"/>
    <property type="match status" value="1"/>
</dbReference>
<dbReference type="GO" id="GO:0006890">
    <property type="term" value="P:retrograde vesicle-mediated transport, Golgi to endoplasmic reticulum"/>
    <property type="evidence" value="ECO:0007669"/>
    <property type="project" value="TreeGrafter"/>
</dbReference>
<dbReference type="GO" id="GO:0006897">
    <property type="term" value="P:endocytosis"/>
    <property type="evidence" value="ECO:0007669"/>
    <property type="project" value="TreeGrafter"/>
</dbReference>
<reference evidence="1" key="1">
    <citation type="submission" date="2023-03" db="EMBL/GenBank/DDBJ databases">
        <authorList>
            <person name="Steffen K."/>
            <person name="Cardenas P."/>
        </authorList>
    </citation>
    <scope>NUCLEOTIDE SEQUENCE</scope>
</reference>
<name>A0AA35WIY7_GEOBA</name>
<dbReference type="PANTHER" id="PTHR24092">
    <property type="entry name" value="PROBABLE PHOSPHOLIPID-TRANSPORTING ATPASE"/>
    <property type="match status" value="1"/>
</dbReference>